<name>A0A3B0WTR2_9ZZZZ</name>
<accession>A0A3B0WTR2</accession>
<dbReference type="EMBL" id="UOFB01000215">
    <property type="protein sequence ID" value="VAW47696.1"/>
    <property type="molecule type" value="Genomic_DNA"/>
</dbReference>
<gene>
    <name evidence="1" type="ORF">MNBD_GAMMA04-648</name>
</gene>
<proteinExistence type="predicted"/>
<protein>
    <submittedName>
        <fullName evidence="1">Uncharacterized protein</fullName>
    </submittedName>
</protein>
<dbReference type="AlphaFoldDB" id="A0A3B0WTR2"/>
<evidence type="ECO:0000313" key="1">
    <source>
        <dbReference type="EMBL" id="VAW47696.1"/>
    </source>
</evidence>
<reference evidence="1" key="1">
    <citation type="submission" date="2018-06" db="EMBL/GenBank/DDBJ databases">
        <authorList>
            <person name="Zhirakovskaya E."/>
        </authorList>
    </citation>
    <scope>NUCLEOTIDE SEQUENCE</scope>
</reference>
<organism evidence="1">
    <name type="scientific">hydrothermal vent metagenome</name>
    <dbReference type="NCBI Taxonomy" id="652676"/>
    <lineage>
        <taxon>unclassified sequences</taxon>
        <taxon>metagenomes</taxon>
        <taxon>ecological metagenomes</taxon>
    </lineage>
</organism>
<sequence length="65" mass="7420">MPDIIEIPTSEIMVIATDGYWKNYVLAQESTKDDDISRLEIDLSVANFELSIQSDVDNIYVRNLV</sequence>